<dbReference type="EMBL" id="JANHOG010000144">
    <property type="protein sequence ID" value="KAJ3557616.1"/>
    <property type="molecule type" value="Genomic_DNA"/>
</dbReference>
<organism evidence="1 2">
    <name type="scientific">Phlebia brevispora</name>
    <dbReference type="NCBI Taxonomy" id="194682"/>
    <lineage>
        <taxon>Eukaryota</taxon>
        <taxon>Fungi</taxon>
        <taxon>Dikarya</taxon>
        <taxon>Basidiomycota</taxon>
        <taxon>Agaricomycotina</taxon>
        <taxon>Agaricomycetes</taxon>
        <taxon>Polyporales</taxon>
        <taxon>Meruliaceae</taxon>
        <taxon>Phlebia</taxon>
    </lineage>
</organism>
<comment type="caution">
    <text evidence="1">The sequence shown here is derived from an EMBL/GenBank/DDBJ whole genome shotgun (WGS) entry which is preliminary data.</text>
</comment>
<protein>
    <submittedName>
        <fullName evidence="1">Uncharacterized protein</fullName>
    </submittedName>
</protein>
<name>A0ACC1TBC0_9APHY</name>
<keyword evidence="2" id="KW-1185">Reference proteome</keyword>
<evidence type="ECO:0000313" key="1">
    <source>
        <dbReference type="EMBL" id="KAJ3557616.1"/>
    </source>
</evidence>
<proteinExistence type="predicted"/>
<sequence length="428" mass="47510">MSSSRSSSESGSSNQSAPPNGGSSGLLRDKESFQRLMAGYVPRPNAPGGPLADLVRHFSDKDPALIQQLMNEMDEKFKERGDIDTFDYTSVPTDTSGSAWWFMQLMPMGFISRKKQMMVERYEEGSLPMFQVVIYGHNTSFRAVETEPNPGLPSSATVLKALKTAIASPLPPFKAGLPSLLIITLKLQPHIDALRPFLDALPAPFRWRLETREEAEQVAEGVHEKNKRGVQAGMNIGESEKALGNQAMARKDRAAAVKHYTEAINGLFGANTEHPTEEEHKRIRNLLSICLANRAAAWLLDGEGQDVKRAARDAEDATEWNEDYAKAYYRLAKSQHLLSKKDAAVETLTKALQRPKLASDPGLNEFLIEVYGGIPEKEDELRSFCEEVFNSPNSVRGLKVFEDRANERVREVFGPQATIDSICVVRTS</sequence>
<accession>A0ACC1TBC0</accession>
<reference evidence="1" key="1">
    <citation type="submission" date="2022-07" db="EMBL/GenBank/DDBJ databases">
        <title>Genome Sequence of Phlebia brevispora.</title>
        <authorList>
            <person name="Buettner E."/>
        </authorList>
    </citation>
    <scope>NUCLEOTIDE SEQUENCE</scope>
    <source>
        <strain evidence="1">MPL23</strain>
    </source>
</reference>
<evidence type="ECO:0000313" key="2">
    <source>
        <dbReference type="Proteomes" id="UP001148662"/>
    </source>
</evidence>
<dbReference type="Proteomes" id="UP001148662">
    <property type="component" value="Unassembled WGS sequence"/>
</dbReference>
<gene>
    <name evidence="1" type="ORF">NM688_g1378</name>
</gene>